<dbReference type="Gene3D" id="3.40.50.10110">
    <property type="entry name" value="DNA polymerase III subunit chi"/>
    <property type="match status" value="1"/>
</dbReference>
<dbReference type="PANTHER" id="PTHR38767:SF1">
    <property type="entry name" value="DNA POLYMERASE III SUBUNIT CHI"/>
    <property type="match status" value="1"/>
</dbReference>
<dbReference type="PATRIC" id="fig|1470200.3.peg.1506"/>
<dbReference type="PANTHER" id="PTHR38767">
    <property type="entry name" value="DNA POLYMERASE III SUBUNIT CHI"/>
    <property type="match status" value="1"/>
</dbReference>
<sequence length="145" mass="16388">MPKATFYTHVADPADFACRLAQRALQNSNSILIWTDTETAAAKLDIDLWRFNATSFLPHEIWHDGTYPEDVPIVISSGNQLPKQTTAEVVLNLSAAFWCDTRPQPSRVLEIVGTSLEELADARERFKAYKQSGFEIEHHNMQNKA</sequence>
<dbReference type="AlphaFoldDB" id="A0A0J1C542"/>
<dbReference type="SUPFAM" id="SSF102400">
    <property type="entry name" value="DNA polymerase III chi subunit"/>
    <property type="match status" value="1"/>
</dbReference>
<dbReference type="GO" id="GO:0003887">
    <property type="term" value="F:DNA-directed DNA polymerase activity"/>
    <property type="evidence" value="ECO:0007669"/>
    <property type="project" value="InterPro"/>
</dbReference>
<proteinExistence type="predicted"/>
<organism evidence="1 2">
    <name type="scientific">Neisseria arctica</name>
    <dbReference type="NCBI Taxonomy" id="1470200"/>
    <lineage>
        <taxon>Bacteria</taxon>
        <taxon>Pseudomonadati</taxon>
        <taxon>Pseudomonadota</taxon>
        <taxon>Betaproteobacteria</taxon>
        <taxon>Neisseriales</taxon>
        <taxon>Neisseriaceae</taxon>
        <taxon>Neisseria</taxon>
    </lineage>
</organism>
<dbReference type="GO" id="GO:0003677">
    <property type="term" value="F:DNA binding"/>
    <property type="evidence" value="ECO:0007669"/>
    <property type="project" value="InterPro"/>
</dbReference>
<dbReference type="GO" id="GO:0006260">
    <property type="term" value="P:DNA replication"/>
    <property type="evidence" value="ECO:0007669"/>
    <property type="project" value="InterPro"/>
</dbReference>
<gene>
    <name evidence="1" type="ORF">PL75_02175</name>
</gene>
<protein>
    <submittedName>
        <fullName evidence="1">DNA polymerase III subunit chi</fullName>
    </submittedName>
</protein>
<dbReference type="InterPro" id="IPR036768">
    <property type="entry name" value="PolIII_chi_sf"/>
</dbReference>
<dbReference type="EMBL" id="JTDO01000003">
    <property type="protein sequence ID" value="KLT73408.1"/>
    <property type="molecule type" value="Genomic_DNA"/>
</dbReference>
<comment type="caution">
    <text evidence="1">The sequence shown here is derived from an EMBL/GenBank/DDBJ whole genome shotgun (WGS) entry which is preliminary data.</text>
</comment>
<dbReference type="STRING" id="1470200.PL75_02175"/>
<accession>A0A0J1C542</accession>
<evidence type="ECO:0000313" key="1">
    <source>
        <dbReference type="EMBL" id="KLT73408.1"/>
    </source>
</evidence>
<reference evidence="1 2" key="1">
    <citation type="submission" date="2014-11" db="EMBL/GenBank/DDBJ databases">
        <title>Genome of a novel goose pathogen.</title>
        <authorList>
            <person name="Hansen C.M."/>
            <person name="Hueffer K."/>
            <person name="Choi S.C."/>
        </authorList>
    </citation>
    <scope>NUCLEOTIDE SEQUENCE [LARGE SCALE GENOMIC DNA]</scope>
    <source>
        <strain evidence="1 2">KH1503</strain>
    </source>
</reference>
<dbReference type="Proteomes" id="UP000036027">
    <property type="component" value="Unassembled WGS sequence"/>
</dbReference>
<dbReference type="OrthoDB" id="5297568at2"/>
<evidence type="ECO:0000313" key="2">
    <source>
        <dbReference type="Proteomes" id="UP000036027"/>
    </source>
</evidence>
<dbReference type="GO" id="GO:0032298">
    <property type="term" value="P:positive regulation of DNA-templated DNA replication initiation"/>
    <property type="evidence" value="ECO:0007669"/>
    <property type="project" value="TreeGrafter"/>
</dbReference>
<dbReference type="InterPro" id="IPR007459">
    <property type="entry name" value="DNA_pol3_chi"/>
</dbReference>
<dbReference type="Pfam" id="PF04364">
    <property type="entry name" value="DNA_pol3_chi"/>
    <property type="match status" value="1"/>
</dbReference>
<name>A0A0J1C542_9NEIS</name>
<dbReference type="RefSeq" id="WP_047760282.1">
    <property type="nucleotide sequence ID" value="NZ_CP091510.1"/>
</dbReference>
<keyword evidence="2" id="KW-1185">Reference proteome</keyword>